<feature type="signal peptide" evidence="2">
    <location>
        <begin position="1"/>
        <end position="20"/>
    </location>
</feature>
<dbReference type="KEGG" id="dvi:6633794"/>
<keyword evidence="2" id="KW-0732">Signal</keyword>
<reference evidence="3 4" key="1">
    <citation type="journal article" date="2007" name="Nature">
        <title>Evolution of genes and genomes on the Drosophila phylogeny.</title>
        <authorList>
            <consortium name="Drosophila 12 Genomes Consortium"/>
            <person name="Clark A.G."/>
            <person name="Eisen M.B."/>
            <person name="Smith D.R."/>
            <person name="Bergman C.M."/>
            <person name="Oliver B."/>
            <person name="Markow T.A."/>
            <person name="Kaufman T.C."/>
            <person name="Kellis M."/>
            <person name="Gelbart W."/>
            <person name="Iyer V.N."/>
            <person name="Pollard D.A."/>
            <person name="Sackton T.B."/>
            <person name="Larracuente A.M."/>
            <person name="Singh N.D."/>
            <person name="Abad J.P."/>
            <person name="Abt D.N."/>
            <person name="Adryan B."/>
            <person name="Aguade M."/>
            <person name="Akashi H."/>
            <person name="Anderson W.W."/>
            <person name="Aquadro C.F."/>
            <person name="Ardell D.H."/>
            <person name="Arguello R."/>
            <person name="Artieri C.G."/>
            <person name="Barbash D.A."/>
            <person name="Barker D."/>
            <person name="Barsanti P."/>
            <person name="Batterham P."/>
            <person name="Batzoglou S."/>
            <person name="Begun D."/>
            <person name="Bhutkar A."/>
            <person name="Blanco E."/>
            <person name="Bosak S.A."/>
            <person name="Bradley R.K."/>
            <person name="Brand A.D."/>
            <person name="Brent M.R."/>
            <person name="Brooks A.N."/>
            <person name="Brown R.H."/>
            <person name="Butlin R.K."/>
            <person name="Caggese C."/>
            <person name="Calvi B.R."/>
            <person name="Bernardo de Carvalho A."/>
            <person name="Caspi A."/>
            <person name="Castrezana S."/>
            <person name="Celniker S.E."/>
            <person name="Chang J.L."/>
            <person name="Chapple C."/>
            <person name="Chatterji S."/>
            <person name="Chinwalla A."/>
            <person name="Civetta A."/>
            <person name="Clifton S.W."/>
            <person name="Comeron J.M."/>
            <person name="Costello J.C."/>
            <person name="Coyne J.A."/>
            <person name="Daub J."/>
            <person name="David R.G."/>
            <person name="Delcher A.L."/>
            <person name="Delehaunty K."/>
            <person name="Do C.B."/>
            <person name="Ebling H."/>
            <person name="Edwards K."/>
            <person name="Eickbush T."/>
            <person name="Evans J.D."/>
            <person name="Filipski A."/>
            <person name="Findeiss S."/>
            <person name="Freyhult E."/>
            <person name="Fulton L."/>
            <person name="Fulton R."/>
            <person name="Garcia A.C."/>
            <person name="Gardiner A."/>
            <person name="Garfield D.A."/>
            <person name="Garvin B.E."/>
            <person name="Gibson G."/>
            <person name="Gilbert D."/>
            <person name="Gnerre S."/>
            <person name="Godfrey J."/>
            <person name="Good R."/>
            <person name="Gotea V."/>
            <person name="Gravely B."/>
            <person name="Greenberg A.J."/>
            <person name="Griffiths-Jones S."/>
            <person name="Gross S."/>
            <person name="Guigo R."/>
            <person name="Gustafson E.A."/>
            <person name="Haerty W."/>
            <person name="Hahn M.W."/>
            <person name="Halligan D.L."/>
            <person name="Halpern A.L."/>
            <person name="Halter G.M."/>
            <person name="Han M.V."/>
            <person name="Heger A."/>
            <person name="Hillier L."/>
            <person name="Hinrichs A.S."/>
            <person name="Holmes I."/>
            <person name="Hoskins R.A."/>
            <person name="Hubisz M.J."/>
            <person name="Hultmark D."/>
            <person name="Huntley M.A."/>
            <person name="Jaffe D.B."/>
            <person name="Jagadeeshan S."/>
            <person name="Jeck W.R."/>
            <person name="Johnson J."/>
            <person name="Jones C.D."/>
            <person name="Jordan W.C."/>
            <person name="Karpen G.H."/>
            <person name="Kataoka E."/>
            <person name="Keightley P.D."/>
            <person name="Kheradpour P."/>
            <person name="Kirkness E.F."/>
            <person name="Koerich L.B."/>
            <person name="Kristiansen K."/>
            <person name="Kudrna D."/>
            <person name="Kulathinal R.J."/>
            <person name="Kumar S."/>
            <person name="Kwok R."/>
            <person name="Lander E."/>
            <person name="Langley C.H."/>
            <person name="Lapoint R."/>
            <person name="Lazzaro B.P."/>
            <person name="Lee S.J."/>
            <person name="Levesque L."/>
            <person name="Li R."/>
            <person name="Lin C.F."/>
            <person name="Lin M.F."/>
            <person name="Lindblad-Toh K."/>
            <person name="Llopart A."/>
            <person name="Long M."/>
            <person name="Low L."/>
            <person name="Lozovsky E."/>
            <person name="Lu J."/>
            <person name="Luo M."/>
            <person name="Machado C.A."/>
            <person name="Makalowski W."/>
            <person name="Marzo M."/>
            <person name="Matsuda M."/>
            <person name="Matzkin L."/>
            <person name="McAllister B."/>
            <person name="McBride C.S."/>
            <person name="McKernan B."/>
            <person name="McKernan K."/>
            <person name="Mendez-Lago M."/>
            <person name="Minx P."/>
            <person name="Mollenhauer M.U."/>
            <person name="Montooth K."/>
            <person name="Mount S.M."/>
            <person name="Mu X."/>
            <person name="Myers E."/>
            <person name="Negre B."/>
            <person name="Newfeld S."/>
            <person name="Nielsen R."/>
            <person name="Noor M.A."/>
            <person name="O'Grady P."/>
            <person name="Pachter L."/>
            <person name="Papaceit M."/>
            <person name="Parisi M.J."/>
            <person name="Parisi M."/>
            <person name="Parts L."/>
            <person name="Pedersen J.S."/>
            <person name="Pesole G."/>
            <person name="Phillippy A.M."/>
            <person name="Ponting C.P."/>
            <person name="Pop M."/>
            <person name="Porcelli D."/>
            <person name="Powell J.R."/>
            <person name="Prohaska S."/>
            <person name="Pruitt K."/>
            <person name="Puig M."/>
            <person name="Quesneville H."/>
            <person name="Ram K.R."/>
            <person name="Rand D."/>
            <person name="Rasmussen M.D."/>
            <person name="Reed L.K."/>
            <person name="Reenan R."/>
            <person name="Reily A."/>
            <person name="Remington K.A."/>
            <person name="Rieger T.T."/>
            <person name="Ritchie M.G."/>
            <person name="Robin C."/>
            <person name="Rogers Y.H."/>
            <person name="Rohde C."/>
            <person name="Rozas J."/>
            <person name="Rubenfield M.J."/>
            <person name="Ruiz A."/>
            <person name="Russo S."/>
            <person name="Salzberg S.L."/>
            <person name="Sanchez-Gracia A."/>
            <person name="Saranga D.J."/>
            <person name="Sato H."/>
            <person name="Schaeffer S.W."/>
            <person name="Schatz M.C."/>
            <person name="Schlenke T."/>
            <person name="Schwartz R."/>
            <person name="Segarra C."/>
            <person name="Singh R.S."/>
            <person name="Sirot L."/>
            <person name="Sirota M."/>
            <person name="Sisneros N.B."/>
            <person name="Smith C.D."/>
            <person name="Smith T.F."/>
            <person name="Spieth J."/>
            <person name="Stage D.E."/>
            <person name="Stark A."/>
            <person name="Stephan W."/>
            <person name="Strausberg R.L."/>
            <person name="Strempel S."/>
            <person name="Sturgill D."/>
            <person name="Sutton G."/>
            <person name="Sutton G.G."/>
            <person name="Tao W."/>
            <person name="Teichmann S."/>
            <person name="Tobari Y.N."/>
            <person name="Tomimura Y."/>
            <person name="Tsolas J.M."/>
            <person name="Valente V.L."/>
            <person name="Venter E."/>
            <person name="Venter J.C."/>
            <person name="Vicario S."/>
            <person name="Vieira F.G."/>
            <person name="Vilella A.J."/>
            <person name="Villasante A."/>
            <person name="Walenz B."/>
            <person name="Wang J."/>
            <person name="Wasserman M."/>
            <person name="Watts T."/>
            <person name="Wilson D."/>
            <person name="Wilson R.K."/>
            <person name="Wing R.A."/>
            <person name="Wolfner M.F."/>
            <person name="Wong A."/>
            <person name="Wong G.K."/>
            <person name="Wu C.I."/>
            <person name="Wu G."/>
            <person name="Yamamoto D."/>
            <person name="Yang H.P."/>
            <person name="Yang S.P."/>
            <person name="Yorke J.A."/>
            <person name="Yoshida K."/>
            <person name="Zdobnov E."/>
            <person name="Zhang P."/>
            <person name="Zhang Y."/>
            <person name="Zimin A.V."/>
            <person name="Baldwin J."/>
            <person name="Abdouelleil A."/>
            <person name="Abdulkadir J."/>
            <person name="Abebe A."/>
            <person name="Abera B."/>
            <person name="Abreu J."/>
            <person name="Acer S.C."/>
            <person name="Aftuck L."/>
            <person name="Alexander A."/>
            <person name="An P."/>
            <person name="Anderson E."/>
            <person name="Anderson S."/>
            <person name="Arachi H."/>
            <person name="Azer M."/>
            <person name="Bachantsang P."/>
            <person name="Barry A."/>
            <person name="Bayul T."/>
            <person name="Berlin A."/>
            <person name="Bessette D."/>
            <person name="Bloom T."/>
            <person name="Blye J."/>
            <person name="Boguslavskiy L."/>
            <person name="Bonnet C."/>
            <person name="Boukhgalter B."/>
            <person name="Bourzgui I."/>
            <person name="Brown A."/>
            <person name="Cahill P."/>
            <person name="Channer S."/>
            <person name="Cheshatsang Y."/>
            <person name="Chuda L."/>
            <person name="Citroen M."/>
            <person name="Collymore A."/>
            <person name="Cooke P."/>
            <person name="Costello M."/>
            <person name="D'Aco K."/>
            <person name="Daza R."/>
            <person name="De Haan G."/>
            <person name="DeGray S."/>
            <person name="DeMaso C."/>
            <person name="Dhargay N."/>
            <person name="Dooley K."/>
            <person name="Dooley E."/>
            <person name="Doricent M."/>
            <person name="Dorje P."/>
            <person name="Dorjee K."/>
            <person name="Dupes A."/>
            <person name="Elong R."/>
            <person name="Falk J."/>
            <person name="Farina A."/>
            <person name="Faro S."/>
            <person name="Ferguson D."/>
            <person name="Fisher S."/>
            <person name="Foley C.D."/>
            <person name="Franke A."/>
            <person name="Friedrich D."/>
            <person name="Gadbois L."/>
            <person name="Gearin G."/>
            <person name="Gearin C.R."/>
            <person name="Giannoukos G."/>
            <person name="Goode T."/>
            <person name="Graham J."/>
            <person name="Grandbois E."/>
            <person name="Grewal S."/>
            <person name="Gyaltsen K."/>
            <person name="Hafez N."/>
            <person name="Hagos B."/>
            <person name="Hall J."/>
            <person name="Henson C."/>
            <person name="Hollinger A."/>
            <person name="Honan T."/>
            <person name="Huard M.D."/>
            <person name="Hughes L."/>
            <person name="Hurhula B."/>
            <person name="Husby M.E."/>
            <person name="Kamat A."/>
            <person name="Kanga B."/>
            <person name="Kashin S."/>
            <person name="Khazanovich D."/>
            <person name="Kisner P."/>
            <person name="Lance K."/>
            <person name="Lara M."/>
            <person name="Lee W."/>
            <person name="Lennon N."/>
            <person name="Letendre F."/>
            <person name="LeVine R."/>
            <person name="Lipovsky A."/>
            <person name="Liu X."/>
            <person name="Liu J."/>
            <person name="Liu S."/>
            <person name="Lokyitsang T."/>
            <person name="Lokyitsang Y."/>
            <person name="Lubonja R."/>
            <person name="Lui A."/>
            <person name="MacDonald P."/>
            <person name="Magnisalis V."/>
            <person name="Maru K."/>
            <person name="Matthews C."/>
            <person name="McCusker W."/>
            <person name="McDonough S."/>
            <person name="Mehta T."/>
            <person name="Meldrim J."/>
            <person name="Meneus L."/>
            <person name="Mihai O."/>
            <person name="Mihalev A."/>
            <person name="Mihova T."/>
            <person name="Mittelman R."/>
            <person name="Mlenga V."/>
            <person name="Montmayeur A."/>
            <person name="Mulrain L."/>
            <person name="Navidi A."/>
            <person name="Naylor J."/>
            <person name="Negash T."/>
            <person name="Nguyen T."/>
            <person name="Nguyen N."/>
            <person name="Nicol R."/>
            <person name="Norbu C."/>
            <person name="Norbu N."/>
            <person name="Novod N."/>
            <person name="O'Neill B."/>
            <person name="Osman S."/>
            <person name="Markiewicz E."/>
            <person name="Oyono O.L."/>
            <person name="Patti C."/>
            <person name="Phunkhang P."/>
            <person name="Pierre F."/>
            <person name="Priest M."/>
            <person name="Raghuraman S."/>
            <person name="Rege F."/>
            <person name="Reyes R."/>
            <person name="Rise C."/>
            <person name="Rogov P."/>
            <person name="Ross K."/>
            <person name="Ryan E."/>
            <person name="Settipalli S."/>
            <person name="Shea T."/>
            <person name="Sherpa N."/>
            <person name="Shi L."/>
            <person name="Shih D."/>
            <person name="Sparrow T."/>
            <person name="Spaulding J."/>
            <person name="Stalker J."/>
            <person name="Stange-Thomann N."/>
            <person name="Stavropoulos S."/>
            <person name="Stone C."/>
            <person name="Strader C."/>
            <person name="Tesfaye S."/>
            <person name="Thomson T."/>
            <person name="Thoulutsang Y."/>
            <person name="Thoulutsang D."/>
            <person name="Topham K."/>
            <person name="Topping I."/>
            <person name="Tsamla T."/>
            <person name="Vassiliev H."/>
            <person name="Vo A."/>
            <person name="Wangchuk T."/>
            <person name="Wangdi T."/>
            <person name="Weiand M."/>
            <person name="Wilkinson J."/>
            <person name="Wilson A."/>
            <person name="Yadav S."/>
            <person name="Young G."/>
            <person name="Yu Q."/>
            <person name="Zembek L."/>
            <person name="Zhong D."/>
            <person name="Zimmer A."/>
            <person name="Zwirko Z."/>
            <person name="Jaffe D.B."/>
            <person name="Alvarez P."/>
            <person name="Brockman W."/>
            <person name="Butler J."/>
            <person name="Chin C."/>
            <person name="Gnerre S."/>
            <person name="Grabherr M."/>
            <person name="Kleber M."/>
            <person name="Mauceli E."/>
            <person name="MacCallum I."/>
        </authorList>
    </citation>
    <scope>NUCLEOTIDE SEQUENCE [LARGE SCALE GENOMIC DNA]</scope>
    <source>
        <strain evidence="4">Tucson 15010-1051.87</strain>
    </source>
</reference>
<feature type="compositionally biased region" description="Polar residues" evidence="1">
    <location>
        <begin position="580"/>
        <end position="595"/>
    </location>
</feature>
<feature type="chain" id="PRO_5002817375" evidence="2">
    <location>
        <begin position="21"/>
        <end position="1286"/>
    </location>
</feature>
<organism evidence="3 4">
    <name type="scientific">Drosophila virilis</name>
    <name type="common">Fruit fly</name>
    <dbReference type="NCBI Taxonomy" id="7244"/>
    <lineage>
        <taxon>Eukaryota</taxon>
        <taxon>Metazoa</taxon>
        <taxon>Ecdysozoa</taxon>
        <taxon>Arthropoda</taxon>
        <taxon>Hexapoda</taxon>
        <taxon>Insecta</taxon>
        <taxon>Pterygota</taxon>
        <taxon>Neoptera</taxon>
        <taxon>Endopterygota</taxon>
        <taxon>Diptera</taxon>
        <taxon>Brachycera</taxon>
        <taxon>Muscomorpha</taxon>
        <taxon>Ephydroidea</taxon>
        <taxon>Drosophilidae</taxon>
        <taxon>Drosophila</taxon>
    </lineage>
</organism>
<name>B4M7N3_DROVI</name>
<proteinExistence type="predicted"/>
<dbReference type="PhylomeDB" id="B4M7N3"/>
<protein>
    <submittedName>
        <fullName evidence="3">Uncharacterized protein, isoform A</fullName>
    </submittedName>
</protein>
<dbReference type="eggNOG" id="ENOG502SEDG">
    <property type="taxonomic scope" value="Eukaryota"/>
</dbReference>
<feature type="region of interest" description="Disordered" evidence="1">
    <location>
        <begin position="654"/>
        <end position="679"/>
    </location>
</feature>
<feature type="region of interest" description="Disordered" evidence="1">
    <location>
        <begin position="1193"/>
        <end position="1258"/>
    </location>
</feature>
<dbReference type="HOGENOM" id="CLU_266992_0_0_1"/>
<feature type="compositionally biased region" description="Polar residues" evidence="1">
    <location>
        <begin position="835"/>
        <end position="853"/>
    </location>
</feature>
<dbReference type="OrthoDB" id="7869599at2759"/>
<dbReference type="OMA" id="CYRRYCR"/>
<feature type="compositionally biased region" description="Gly residues" evidence="1">
    <location>
        <begin position="556"/>
        <end position="575"/>
    </location>
</feature>
<dbReference type="FunCoup" id="B4M7N3">
    <property type="interactions" value="18"/>
</dbReference>
<accession>B4M7N3</accession>
<gene>
    <name evidence="3" type="primary">Dvir\GJ17026</name>
    <name evidence="3" type="ORF">Dvir_GJ17026</name>
</gene>
<feature type="region of interest" description="Disordered" evidence="1">
    <location>
        <begin position="828"/>
        <end position="853"/>
    </location>
</feature>
<dbReference type="InParanoid" id="B4M7N3"/>
<dbReference type="Proteomes" id="UP000008792">
    <property type="component" value="Unassembled WGS sequence"/>
</dbReference>
<feature type="compositionally biased region" description="Polar residues" evidence="1">
    <location>
        <begin position="504"/>
        <end position="521"/>
    </location>
</feature>
<sequence>MWRVHLFLLLSTCFLIPYDAKPTTGSSTSASTLSEARRSSHIGRLAAKDLADLLLASMQARGIKLTESQHSTIKSLRSMETTEQQGGAVLLQVGMDVIIDVLIGSNADASCERVIKDIKKSSDKNSLTLGLKSFLALCAFNNIECSQKQVVQIIKSTTSAKQSETAIQGTRITRTALEQAGKSTNIKGDRDSIVSFLQARSVPELSAILSTLLQVCGASSVEAQNIVQNLIEMGPKDSTGVNVLQINGFSTLIVSLMDSLTSIANGNKSGFCAATPESWIVRLLDMGVAKVIIMGLMTALDRSLPTSPNALIQQGNAVANLVDADVSKSSPTSKRASGSLPVIGNLLGNSIASGPTNVANQGGNTITTGPKNLIKGSGNTILSAVDANVLAGVGVNALNSITGVVGGSNGGGGSSSGSNSGSGSGLTRSQNIANQLGNNISLGPKNVVSGSGNTIASLVDAQVPVGADVNILSSALGTVTGGSGGSGGVAGGLLGGGSGSGSSRSQNTANRFGNEITTGPKNIVNGSGNTIASLVDAQVPVGAVVNILNNNRGTVTGGSGGSSGVAGGLLGGGSGSSRSQNTANRFGNEISTGPKNIVTGSGNTIANLVDAQVPVGADVNILSRALGTVTGGSSGSGGVAGGLLSGATGGLLGGGSGSGSSRSQNTANRFGNEISTGPKNIVSGSGNTIASLVDAQVPVGADVNVLSGALGTVTGGSSGAAGGLLSGATGGLLGGATGGLLGGGSGSGSSRSQNTANRFGNEISTGPKNIVNGSRNTIASLVDAQVPVGADVNVLSRALGTVTGGSGGSSGASGGLLGGVAGGLLGGGSGSGSSRSQNTANRLGNEISTGPKNIVTGSGNTIANLVDAQIPVGADVNILSSALGTVTGGSSGSGSVAGGLLGGATGGLLGGGSGTGSSRSQNIANKGGNTITTGPKNVINGSNNSILKAVDLDLPVGLGVNLLQSAVGTVSGSSSGSGGVLGGATGGLLGGLTGTGSGSSQGQNIANMGGNQISTGPKNIVTGNSNSIVSLVDATVPVNLAVNALSSVVGSVIGGGAARNDVVQVVDQQGNRLMDIWDKDGVTAGSGGIGNDLSNTVNRGPKQIVMGDDNNIVKLVNLDASVLARLDLANAIRGSSGACNGIGNKLDNELNTGPENIIEGNRNTLVTLVDLNLDVLANLNLLNTIIGTVGNDCQVTTPEPPTPSPPTPSPPTPTPPTPSPPTPTPPTPYPPTSFPPTPQPPTPSPPTPSPPTPSPNNCYRRYCRKWRTRPSYLCYKNCGGSYVYRP</sequence>
<feature type="region of interest" description="Disordered" evidence="1">
    <location>
        <begin position="495"/>
        <end position="521"/>
    </location>
</feature>
<feature type="region of interest" description="Disordered" evidence="1">
    <location>
        <begin position="408"/>
        <end position="430"/>
    </location>
</feature>
<feature type="region of interest" description="Disordered" evidence="1">
    <location>
        <begin position="743"/>
        <end position="768"/>
    </location>
</feature>
<feature type="region of interest" description="Disordered" evidence="1">
    <location>
        <begin position="911"/>
        <end position="936"/>
    </location>
</feature>
<dbReference type="EMBL" id="CH940653">
    <property type="protein sequence ID" value="EDW62800.1"/>
    <property type="molecule type" value="Genomic_DNA"/>
</dbReference>
<dbReference type="STRING" id="7244.B4M7N3"/>
<feature type="compositionally biased region" description="Polar residues" evidence="1">
    <location>
        <begin position="919"/>
        <end position="936"/>
    </location>
</feature>
<feature type="region of interest" description="Disordered" evidence="1">
    <location>
        <begin position="556"/>
        <end position="595"/>
    </location>
</feature>
<feature type="compositionally biased region" description="Polar residues" evidence="1">
    <location>
        <begin position="751"/>
        <end position="768"/>
    </location>
</feature>
<feature type="compositionally biased region" description="Polar residues" evidence="1">
    <location>
        <begin position="662"/>
        <end position="679"/>
    </location>
</feature>
<evidence type="ECO:0000313" key="4">
    <source>
        <dbReference type="Proteomes" id="UP000008792"/>
    </source>
</evidence>
<feature type="compositionally biased region" description="Pro residues" evidence="1">
    <location>
        <begin position="1198"/>
        <end position="1254"/>
    </location>
</feature>
<evidence type="ECO:0000256" key="1">
    <source>
        <dbReference type="SAM" id="MobiDB-lite"/>
    </source>
</evidence>
<feature type="compositionally biased region" description="Gly residues" evidence="1">
    <location>
        <begin position="408"/>
        <end position="424"/>
    </location>
</feature>
<evidence type="ECO:0000313" key="3">
    <source>
        <dbReference type="EMBL" id="EDW62800.1"/>
    </source>
</evidence>
<evidence type="ECO:0000256" key="2">
    <source>
        <dbReference type="SAM" id="SignalP"/>
    </source>
</evidence>
<keyword evidence="4" id="KW-1185">Reference proteome</keyword>